<dbReference type="OrthoDB" id="2219495at2759"/>
<sequence length="465" mass="50357">MNPRPNKADPVLIVGAGVFGLGCALELAKRGYSNVTVFDRLAPPVPDGSSCDISRIVRSDYSDPFYAALAKEALQAWRTGPFRSFYHNSGFVLTSESLPDAFLEKLKGVLRGQNIPFEDFDSTAELKAKFPCLHEINADFGGYLNPNAGWADAAGAVGLLAALCTEKGVSIVTGPRGTVKSLRITKSGIEGVNVASGPPIMGSKVILATGAWTNALLDLTYAMSSSGQPVGFIQLTPEEAQTISQMPTLINMTTGFFVFPPTPGTNILKVACHGHGFETTIRAESTDQSISAPKRDSNNAASSFIPDSADAALRHGLRQVLPSFAEKPWMRRRLCWYTDTPEGNFVIDHHPSIQGLFIAAGGAGQEGTADGQREMEAAERPRNANAFCLQRWEPQRSGKEDIIEGRASSTVSKSRLCVERRFYNDTARRLELSASESTYYPLILYQQERVPDQDFVVGKCVGPVN</sequence>
<evidence type="ECO:0000256" key="5">
    <source>
        <dbReference type="ARBA" id="ARBA00023002"/>
    </source>
</evidence>
<organism evidence="8 9">
    <name type="scientific">Exophiala xenobiotica</name>
    <dbReference type="NCBI Taxonomy" id="348802"/>
    <lineage>
        <taxon>Eukaryota</taxon>
        <taxon>Fungi</taxon>
        <taxon>Dikarya</taxon>
        <taxon>Ascomycota</taxon>
        <taxon>Pezizomycotina</taxon>
        <taxon>Eurotiomycetes</taxon>
        <taxon>Chaetothyriomycetidae</taxon>
        <taxon>Chaetothyriales</taxon>
        <taxon>Herpotrichiellaceae</taxon>
        <taxon>Exophiala</taxon>
    </lineage>
</organism>
<dbReference type="SUPFAM" id="SSF51905">
    <property type="entry name" value="FAD/NAD(P)-binding domain"/>
    <property type="match status" value="1"/>
</dbReference>
<name>A0A0D2EI91_9EURO</name>
<dbReference type="PROSITE" id="PS51257">
    <property type="entry name" value="PROKAR_LIPOPROTEIN"/>
    <property type="match status" value="1"/>
</dbReference>
<dbReference type="GO" id="GO:0050031">
    <property type="term" value="F:L-pipecolate oxidase activity"/>
    <property type="evidence" value="ECO:0007669"/>
    <property type="project" value="TreeGrafter"/>
</dbReference>
<dbReference type="GeneID" id="25328622"/>
<dbReference type="GO" id="GO:0008115">
    <property type="term" value="F:sarcosine oxidase activity"/>
    <property type="evidence" value="ECO:0007669"/>
    <property type="project" value="TreeGrafter"/>
</dbReference>
<dbReference type="InterPro" id="IPR045170">
    <property type="entry name" value="MTOX"/>
</dbReference>
<evidence type="ECO:0000256" key="3">
    <source>
        <dbReference type="ARBA" id="ARBA00022630"/>
    </source>
</evidence>
<dbReference type="Proteomes" id="UP000054342">
    <property type="component" value="Unassembled WGS sequence"/>
</dbReference>
<keyword evidence="9" id="KW-1185">Reference proteome</keyword>
<dbReference type="PANTHER" id="PTHR10961">
    <property type="entry name" value="PEROXISOMAL SARCOSINE OXIDASE"/>
    <property type="match status" value="1"/>
</dbReference>
<dbReference type="GO" id="GO:0050660">
    <property type="term" value="F:flavin adenine dinucleotide binding"/>
    <property type="evidence" value="ECO:0007669"/>
    <property type="project" value="InterPro"/>
</dbReference>
<feature type="domain" description="FAD dependent oxidoreductase" evidence="7">
    <location>
        <begin position="11"/>
        <end position="364"/>
    </location>
</feature>
<evidence type="ECO:0000256" key="2">
    <source>
        <dbReference type="ARBA" id="ARBA00010989"/>
    </source>
</evidence>
<evidence type="ECO:0000256" key="1">
    <source>
        <dbReference type="ARBA" id="ARBA00001974"/>
    </source>
</evidence>
<evidence type="ECO:0000256" key="4">
    <source>
        <dbReference type="ARBA" id="ARBA00022827"/>
    </source>
</evidence>
<keyword evidence="3" id="KW-0285">Flavoprotein</keyword>
<dbReference type="Gene3D" id="3.50.50.60">
    <property type="entry name" value="FAD/NAD(P)-binding domain"/>
    <property type="match status" value="1"/>
</dbReference>
<dbReference type="Pfam" id="PF01266">
    <property type="entry name" value="DAO"/>
    <property type="match status" value="1"/>
</dbReference>
<dbReference type="EMBL" id="KN847320">
    <property type="protein sequence ID" value="KIW54350.1"/>
    <property type="molecule type" value="Genomic_DNA"/>
</dbReference>
<dbReference type="STRING" id="348802.A0A0D2EI91"/>
<dbReference type="AlphaFoldDB" id="A0A0D2EI91"/>
<dbReference type="HOGENOM" id="CLU_500584_0_0_1"/>
<gene>
    <name evidence="8" type="ORF">PV05_06714</name>
</gene>
<proteinExistence type="inferred from homology"/>
<evidence type="ECO:0000256" key="6">
    <source>
        <dbReference type="SAM" id="MobiDB-lite"/>
    </source>
</evidence>
<reference evidence="8 9" key="1">
    <citation type="submission" date="2015-01" db="EMBL/GenBank/DDBJ databases">
        <title>The Genome Sequence of Exophiala xenobiotica CBS118157.</title>
        <authorList>
            <consortium name="The Broad Institute Genomics Platform"/>
            <person name="Cuomo C."/>
            <person name="de Hoog S."/>
            <person name="Gorbushina A."/>
            <person name="Stielow B."/>
            <person name="Teixiera M."/>
            <person name="Abouelleil A."/>
            <person name="Chapman S.B."/>
            <person name="Priest M."/>
            <person name="Young S.K."/>
            <person name="Wortman J."/>
            <person name="Nusbaum C."/>
            <person name="Birren B."/>
        </authorList>
    </citation>
    <scope>NUCLEOTIDE SEQUENCE [LARGE SCALE GENOMIC DNA]</scope>
    <source>
        <strain evidence="8 9">CBS 118157</strain>
    </source>
</reference>
<dbReference type="InterPro" id="IPR036188">
    <property type="entry name" value="FAD/NAD-bd_sf"/>
</dbReference>
<evidence type="ECO:0000313" key="8">
    <source>
        <dbReference type="EMBL" id="KIW54350.1"/>
    </source>
</evidence>
<protein>
    <recommendedName>
        <fullName evidence="7">FAD dependent oxidoreductase domain-containing protein</fullName>
    </recommendedName>
</protein>
<dbReference type="SUPFAM" id="SSF54373">
    <property type="entry name" value="FAD-linked reductases, C-terminal domain"/>
    <property type="match status" value="1"/>
</dbReference>
<dbReference type="RefSeq" id="XP_013314934.1">
    <property type="nucleotide sequence ID" value="XM_013459480.1"/>
</dbReference>
<evidence type="ECO:0000259" key="7">
    <source>
        <dbReference type="Pfam" id="PF01266"/>
    </source>
</evidence>
<dbReference type="PANTHER" id="PTHR10961:SF45">
    <property type="entry name" value="FAD DEPENDENT OXIDOREDUCTASE DOMAIN-CONTAINING PROTEIN-RELATED"/>
    <property type="match status" value="1"/>
</dbReference>
<comment type="similarity">
    <text evidence="2">Belongs to the MSOX/MTOX family.</text>
</comment>
<dbReference type="GO" id="GO:0004657">
    <property type="term" value="F:proline dehydrogenase activity"/>
    <property type="evidence" value="ECO:0007669"/>
    <property type="project" value="TreeGrafter"/>
</dbReference>
<accession>A0A0D2EI91</accession>
<dbReference type="Gene3D" id="3.30.9.10">
    <property type="entry name" value="D-Amino Acid Oxidase, subunit A, domain 2"/>
    <property type="match status" value="1"/>
</dbReference>
<keyword evidence="4" id="KW-0274">FAD</keyword>
<feature type="region of interest" description="Disordered" evidence="6">
    <location>
        <begin position="283"/>
        <end position="303"/>
    </location>
</feature>
<dbReference type="InterPro" id="IPR006076">
    <property type="entry name" value="FAD-dep_OxRdtase"/>
</dbReference>
<evidence type="ECO:0000313" key="9">
    <source>
        <dbReference type="Proteomes" id="UP000054342"/>
    </source>
</evidence>
<comment type="cofactor">
    <cofactor evidence="1">
        <name>FAD</name>
        <dbReference type="ChEBI" id="CHEBI:57692"/>
    </cofactor>
</comment>
<keyword evidence="5" id="KW-0560">Oxidoreductase</keyword>